<organism evidence="1">
    <name type="scientific">Siphoviridae sp. ct3ka12</name>
    <dbReference type="NCBI Taxonomy" id="2827771"/>
    <lineage>
        <taxon>Viruses</taxon>
        <taxon>Duplodnaviria</taxon>
        <taxon>Heunggongvirae</taxon>
        <taxon>Uroviricota</taxon>
        <taxon>Caudoviricetes</taxon>
    </lineage>
</organism>
<dbReference type="EMBL" id="BK032619">
    <property type="protein sequence ID" value="DAF51662.1"/>
    <property type="molecule type" value="Genomic_DNA"/>
</dbReference>
<proteinExistence type="predicted"/>
<name>A0A8S5SL21_9CAUD</name>
<sequence>MAKLLQKLFYRKKNEKKVQDQQLQVIDGYLCYEKRRYNELNYDEKEQYNDCLIPQADKLAFEKLLRETQLRYV</sequence>
<evidence type="ECO:0000313" key="1">
    <source>
        <dbReference type="EMBL" id="DAF51662.1"/>
    </source>
</evidence>
<protein>
    <submittedName>
        <fullName evidence="1">Uncharacterized protein</fullName>
    </submittedName>
</protein>
<accession>A0A8S5SL21</accession>
<reference evidence="1" key="1">
    <citation type="journal article" date="2021" name="Proc. Natl. Acad. Sci. U.S.A.">
        <title>A Catalog of Tens of Thousands of Viruses from Human Metagenomes Reveals Hidden Associations with Chronic Diseases.</title>
        <authorList>
            <person name="Tisza M.J."/>
            <person name="Buck C.B."/>
        </authorList>
    </citation>
    <scope>NUCLEOTIDE SEQUENCE</scope>
    <source>
        <strain evidence="1">Ct3ka12</strain>
    </source>
</reference>